<organism evidence="1 2">
    <name type="scientific">Corynebacterium argentoratense DSM 44202</name>
    <dbReference type="NCBI Taxonomy" id="1348662"/>
    <lineage>
        <taxon>Bacteria</taxon>
        <taxon>Bacillati</taxon>
        <taxon>Actinomycetota</taxon>
        <taxon>Actinomycetes</taxon>
        <taxon>Mycobacteriales</taxon>
        <taxon>Corynebacteriaceae</taxon>
        <taxon>Corynebacterium</taxon>
    </lineage>
</organism>
<evidence type="ECO:0000313" key="2">
    <source>
        <dbReference type="Proteomes" id="UP000016943"/>
    </source>
</evidence>
<dbReference type="HOGENOM" id="CLU_3151734_0_0_11"/>
<evidence type="ECO:0000313" key="1">
    <source>
        <dbReference type="EMBL" id="AGU14486.1"/>
    </source>
</evidence>
<dbReference type="KEGG" id="caz:CARG_01560"/>
<gene>
    <name evidence="1" type="ORF">CARG_01560</name>
</gene>
<dbReference type="STRING" id="1348662.CARG_01560"/>
<reference evidence="1 2" key="1">
    <citation type="journal article" date="2013" name="Genome Announc.">
        <title>Whole-Genome Sequence of the Clinical Strain Corynebacterium argentoratense DSM 44202, Isolated from a Human Throat Specimen.</title>
        <authorList>
            <person name="Bomholt C."/>
            <person name="Glaub A."/>
            <person name="Gravermann K."/>
            <person name="Albersmeier A."/>
            <person name="Brinkrolf K."/>
            <person name="Ruckert C."/>
            <person name="Tauch A."/>
        </authorList>
    </citation>
    <scope>NUCLEOTIDE SEQUENCE [LARGE SCALE GENOMIC DNA]</scope>
    <source>
        <strain evidence="1">DSM 44202</strain>
    </source>
</reference>
<dbReference type="EMBL" id="CP006365">
    <property type="protein sequence ID" value="AGU14486.1"/>
    <property type="molecule type" value="Genomic_DNA"/>
</dbReference>
<dbReference type="Proteomes" id="UP000016943">
    <property type="component" value="Chromosome"/>
</dbReference>
<accession>U3GWY4</accession>
<sequence>MDAGRVGHLLEFCEYAGSAVDEYVLSLYVVDEVPGCRVVWAADAARTS</sequence>
<name>U3GWY4_9CORY</name>
<proteinExistence type="predicted"/>
<dbReference type="AlphaFoldDB" id="U3GWY4"/>
<keyword evidence="2" id="KW-1185">Reference proteome</keyword>
<protein>
    <submittedName>
        <fullName evidence="1">Uncharacterized protein</fullName>
    </submittedName>
</protein>